<dbReference type="Gene3D" id="3.40.50.1820">
    <property type="entry name" value="alpha/beta hydrolase"/>
    <property type="match status" value="1"/>
</dbReference>
<evidence type="ECO:0000313" key="3">
    <source>
        <dbReference type="Proteomes" id="UP000264820"/>
    </source>
</evidence>
<feature type="domain" description="KANL3/Tex30 alpha/beta hydrolase-like" evidence="1">
    <location>
        <begin position="31"/>
        <end position="213"/>
    </location>
</feature>
<dbReference type="InterPro" id="IPR029058">
    <property type="entry name" value="AB_hydrolase_fold"/>
</dbReference>
<name>A0A3Q2YPX1_HIPCM</name>
<protein>
    <submittedName>
        <fullName evidence="2">Testis expressed 30</fullName>
    </submittedName>
</protein>
<dbReference type="Proteomes" id="UP000264820">
    <property type="component" value="Unplaced"/>
</dbReference>
<reference evidence="2" key="2">
    <citation type="submission" date="2025-09" db="UniProtKB">
        <authorList>
            <consortium name="Ensembl"/>
        </authorList>
    </citation>
    <scope>IDENTIFICATION</scope>
</reference>
<evidence type="ECO:0000259" key="1">
    <source>
        <dbReference type="Pfam" id="PF20408"/>
    </source>
</evidence>
<dbReference type="InterPro" id="IPR026555">
    <property type="entry name" value="NSL3/Tex30"/>
</dbReference>
<dbReference type="PANTHER" id="PTHR13136:SF11">
    <property type="entry name" value="TESTIS-EXPRESSED PROTEIN 30"/>
    <property type="match status" value="1"/>
</dbReference>
<proteinExistence type="predicted"/>
<dbReference type="Ensembl" id="ENSHCOT00000023381.1">
    <property type="protein sequence ID" value="ENSHCOP00000015467.1"/>
    <property type="gene ID" value="ENSHCOG00000019084.1"/>
</dbReference>
<dbReference type="OMA" id="EVFWLQG"/>
<sequence>MDTERVQVLFGTKCLEATLCVPTSSGHKVTTAIILTHGAGGDMNFSHLVSLAHSLASKGFLCLRFTCKGLNLAYRVKAYRAVWHYLKSLPNWTIKNMFFGGRSMGCRAAAALAKQLSDESEGAVQGVVCLSFPLHPPGQTHAHQQRSEDLRRLPENMAVLFVSGTEDNMCDRVLFDATLKKMSAQVEVFWLSGGSHGLKVLGRSEESVLEEVNSHSLEHCAN</sequence>
<dbReference type="AlphaFoldDB" id="A0A3Q2YPX1"/>
<organism evidence="2 3">
    <name type="scientific">Hippocampus comes</name>
    <name type="common">Tiger tail seahorse</name>
    <dbReference type="NCBI Taxonomy" id="109280"/>
    <lineage>
        <taxon>Eukaryota</taxon>
        <taxon>Metazoa</taxon>
        <taxon>Chordata</taxon>
        <taxon>Craniata</taxon>
        <taxon>Vertebrata</taxon>
        <taxon>Euteleostomi</taxon>
        <taxon>Actinopterygii</taxon>
        <taxon>Neopterygii</taxon>
        <taxon>Teleostei</taxon>
        <taxon>Neoteleostei</taxon>
        <taxon>Acanthomorphata</taxon>
        <taxon>Syngnathiaria</taxon>
        <taxon>Syngnathiformes</taxon>
        <taxon>Syngnathoidei</taxon>
        <taxon>Syngnathidae</taxon>
        <taxon>Hippocampus</taxon>
    </lineage>
</organism>
<dbReference type="GeneTree" id="ENSGT00940000163874"/>
<dbReference type="STRING" id="109280.ENSHCOP00000015467"/>
<keyword evidence="3" id="KW-1185">Reference proteome</keyword>
<evidence type="ECO:0000313" key="2">
    <source>
        <dbReference type="Ensembl" id="ENSHCOP00000015467.1"/>
    </source>
</evidence>
<dbReference type="PANTHER" id="PTHR13136">
    <property type="entry name" value="TESTIS DEVELOPMENT PROTEIN PRTD"/>
    <property type="match status" value="1"/>
</dbReference>
<reference evidence="2" key="1">
    <citation type="submission" date="2025-08" db="UniProtKB">
        <authorList>
            <consortium name="Ensembl"/>
        </authorList>
    </citation>
    <scope>IDENTIFICATION</scope>
</reference>
<dbReference type="InterPro" id="IPR046879">
    <property type="entry name" value="KANL3/Tex30_Abhydrolase"/>
</dbReference>
<dbReference type="SUPFAM" id="SSF53474">
    <property type="entry name" value="alpha/beta-Hydrolases"/>
    <property type="match status" value="1"/>
</dbReference>
<accession>A0A3Q2YPX1</accession>
<dbReference type="Pfam" id="PF20408">
    <property type="entry name" value="Abhydrolase_11"/>
    <property type="match status" value="1"/>
</dbReference>